<gene>
    <name evidence="12" type="primary">tig</name>
    <name evidence="17" type="ORF">HW532_20075</name>
</gene>
<evidence type="ECO:0000256" key="14">
    <source>
        <dbReference type="RuleBase" id="RU003914"/>
    </source>
</evidence>
<organism evidence="17 18">
    <name type="scientific">Kaustia mangrovi</name>
    <dbReference type="NCBI Taxonomy" id="2593653"/>
    <lineage>
        <taxon>Bacteria</taxon>
        <taxon>Pseudomonadati</taxon>
        <taxon>Pseudomonadota</taxon>
        <taxon>Alphaproteobacteria</taxon>
        <taxon>Hyphomicrobiales</taxon>
        <taxon>Parvibaculaceae</taxon>
        <taxon>Kaustia</taxon>
    </lineage>
</organism>
<dbReference type="GO" id="GO:0051301">
    <property type="term" value="P:cell division"/>
    <property type="evidence" value="ECO:0007669"/>
    <property type="project" value="UniProtKB-KW"/>
</dbReference>
<keyword evidence="12" id="KW-0963">Cytoplasm</keyword>
<evidence type="ECO:0000256" key="8">
    <source>
        <dbReference type="ARBA" id="ARBA00023235"/>
    </source>
</evidence>
<dbReference type="InterPro" id="IPR037041">
    <property type="entry name" value="Trigger_fac_C_sf"/>
</dbReference>
<evidence type="ECO:0000256" key="6">
    <source>
        <dbReference type="ARBA" id="ARBA00023110"/>
    </source>
</evidence>
<dbReference type="InterPro" id="IPR027304">
    <property type="entry name" value="Trigger_fact/SurA_dom_sf"/>
</dbReference>
<feature type="compositionally biased region" description="Basic residues" evidence="15">
    <location>
        <begin position="456"/>
        <end position="472"/>
    </location>
</feature>
<dbReference type="GO" id="GO:0043335">
    <property type="term" value="P:protein unfolding"/>
    <property type="evidence" value="ECO:0007669"/>
    <property type="project" value="TreeGrafter"/>
</dbReference>
<evidence type="ECO:0000256" key="3">
    <source>
        <dbReference type="ARBA" id="ARBA00013194"/>
    </source>
</evidence>
<sequence length="522" mass="57631">MQVTETRNEGLKRELKVVVGADELENQLVDRLNELKGQVRLRGFRPGKVPVAHLRKVYGRSVMAEVVQKAVDETSQQALTEREEQPAYQPEISLTEDEKEIEQVMEGKADLAFTMAFEVVPPFDIADLSGLKLEKPVAEVGDDQIADALQRIAQQYRDFAPRDAKEKAEDGDRVTIDFVGRIDGEAFEGGSAEDVPLELGSNSFIPGFEEQLVGAKAGEEREVKVTFPADYGAEHLAGKDAVFAVTVKEVAAPQEGEPDDEFAKKLGMDSLDALKERIREQIASEHEGASKAKMKRQLLDRLDEMHTFDLPEKLVDGEFEQIWHALTHEMEHEGKSFEDEGTTEEEARKEYRAIAERRVRLGLVLGRIGEEAGVTIGDEELQGALIERARQFPGQERQVFDYYRNNPQAMMELRGPLFEQKAVDTIIEKADVTETPVSREELFADPDEEAEAEKSKAKKAAAKKPAAKKASKAKADDGGKDEGEAKAKPAAKAEAKTASKTAKKPAAKKTAAKGKADTASKD</sequence>
<keyword evidence="8 12" id="KW-0413">Isomerase</keyword>
<evidence type="ECO:0000256" key="12">
    <source>
        <dbReference type="HAMAP-Rule" id="MF_00303"/>
    </source>
</evidence>
<feature type="region of interest" description="Disordered" evidence="15">
    <location>
        <begin position="435"/>
        <end position="522"/>
    </location>
</feature>
<dbReference type="PANTHER" id="PTHR30560">
    <property type="entry name" value="TRIGGER FACTOR CHAPERONE AND PEPTIDYL-PROLYL CIS/TRANS ISOMERASE"/>
    <property type="match status" value="1"/>
</dbReference>
<evidence type="ECO:0000256" key="15">
    <source>
        <dbReference type="SAM" id="MobiDB-lite"/>
    </source>
</evidence>
<name>A0A7S8C7E0_9HYPH</name>
<evidence type="ECO:0000256" key="1">
    <source>
        <dbReference type="ARBA" id="ARBA00000971"/>
    </source>
</evidence>
<dbReference type="AlphaFoldDB" id="A0A7S8C7E0"/>
<dbReference type="FunFam" id="3.10.50.40:FF:000001">
    <property type="entry name" value="Trigger factor"/>
    <property type="match status" value="1"/>
</dbReference>
<evidence type="ECO:0000259" key="16">
    <source>
        <dbReference type="PROSITE" id="PS50059"/>
    </source>
</evidence>
<dbReference type="GO" id="GO:0003755">
    <property type="term" value="F:peptidyl-prolyl cis-trans isomerase activity"/>
    <property type="evidence" value="ECO:0007669"/>
    <property type="project" value="UniProtKB-UniRule"/>
</dbReference>
<dbReference type="GO" id="GO:0044183">
    <property type="term" value="F:protein folding chaperone"/>
    <property type="evidence" value="ECO:0007669"/>
    <property type="project" value="TreeGrafter"/>
</dbReference>
<evidence type="ECO:0000256" key="11">
    <source>
        <dbReference type="ARBA" id="ARBA00029986"/>
    </source>
</evidence>
<evidence type="ECO:0000256" key="7">
    <source>
        <dbReference type="ARBA" id="ARBA00023186"/>
    </source>
</evidence>
<dbReference type="RefSeq" id="WP_213162162.1">
    <property type="nucleotide sequence ID" value="NZ_CP058214.1"/>
</dbReference>
<dbReference type="GO" id="GO:0015031">
    <property type="term" value="P:protein transport"/>
    <property type="evidence" value="ECO:0007669"/>
    <property type="project" value="UniProtKB-UniRule"/>
</dbReference>
<dbReference type="SUPFAM" id="SSF102735">
    <property type="entry name" value="Trigger factor ribosome-binding domain"/>
    <property type="match status" value="1"/>
</dbReference>
<dbReference type="NCBIfam" id="TIGR00115">
    <property type="entry name" value="tig"/>
    <property type="match status" value="1"/>
</dbReference>
<dbReference type="GO" id="GO:0005737">
    <property type="term" value="C:cytoplasm"/>
    <property type="evidence" value="ECO:0007669"/>
    <property type="project" value="UniProtKB-SubCell"/>
</dbReference>
<comment type="catalytic activity">
    <reaction evidence="1 12 13">
        <text>[protein]-peptidylproline (omega=180) = [protein]-peptidylproline (omega=0)</text>
        <dbReference type="Rhea" id="RHEA:16237"/>
        <dbReference type="Rhea" id="RHEA-COMP:10747"/>
        <dbReference type="Rhea" id="RHEA-COMP:10748"/>
        <dbReference type="ChEBI" id="CHEBI:83833"/>
        <dbReference type="ChEBI" id="CHEBI:83834"/>
        <dbReference type="EC" id="5.2.1.8"/>
    </reaction>
</comment>
<evidence type="ECO:0000313" key="17">
    <source>
        <dbReference type="EMBL" id="QPC44793.1"/>
    </source>
</evidence>
<dbReference type="Pfam" id="PF00254">
    <property type="entry name" value="FKBP_C"/>
    <property type="match status" value="1"/>
</dbReference>
<keyword evidence="7 12" id="KW-0143">Chaperone</keyword>
<dbReference type="InterPro" id="IPR005215">
    <property type="entry name" value="Trig_fac"/>
</dbReference>
<evidence type="ECO:0000256" key="2">
    <source>
        <dbReference type="ARBA" id="ARBA00005464"/>
    </source>
</evidence>
<dbReference type="GO" id="GO:0043022">
    <property type="term" value="F:ribosome binding"/>
    <property type="evidence" value="ECO:0007669"/>
    <property type="project" value="TreeGrafter"/>
</dbReference>
<accession>A0A7S8C7E0</accession>
<protein>
    <recommendedName>
        <fullName evidence="4 12">Trigger factor</fullName>
        <shortName evidence="12">TF</shortName>
        <ecNumber evidence="3 12">5.2.1.8</ecNumber>
    </recommendedName>
    <alternativeName>
        <fullName evidence="11 12">PPIase</fullName>
    </alternativeName>
</protein>
<evidence type="ECO:0000256" key="4">
    <source>
        <dbReference type="ARBA" id="ARBA00016902"/>
    </source>
</evidence>
<dbReference type="HAMAP" id="MF_00303">
    <property type="entry name" value="Trigger_factor_Tig"/>
    <property type="match status" value="1"/>
</dbReference>
<evidence type="ECO:0000256" key="9">
    <source>
        <dbReference type="ARBA" id="ARBA00023306"/>
    </source>
</evidence>
<evidence type="ECO:0000256" key="13">
    <source>
        <dbReference type="PROSITE-ProRule" id="PRU00277"/>
    </source>
</evidence>
<keyword evidence="9 12" id="KW-0131">Cell cycle</keyword>
<evidence type="ECO:0000313" key="18">
    <source>
        <dbReference type="Proteomes" id="UP000593594"/>
    </source>
</evidence>
<keyword evidence="18" id="KW-1185">Reference proteome</keyword>
<dbReference type="InterPro" id="IPR046357">
    <property type="entry name" value="PPIase_dom_sf"/>
</dbReference>
<dbReference type="PROSITE" id="PS50059">
    <property type="entry name" value="FKBP_PPIASE"/>
    <property type="match status" value="1"/>
</dbReference>
<dbReference type="PANTHER" id="PTHR30560:SF3">
    <property type="entry name" value="TRIGGER FACTOR-LIKE PROTEIN TIG, CHLOROPLASTIC"/>
    <property type="match status" value="1"/>
</dbReference>
<dbReference type="Gene3D" id="3.10.50.40">
    <property type="match status" value="1"/>
</dbReference>
<comment type="function">
    <text evidence="10 12">Involved in protein export. Acts as a chaperone by maintaining the newly synthesized protein in an open conformation. Functions as a peptidyl-prolyl cis-trans isomerase.</text>
</comment>
<dbReference type="SUPFAM" id="SSF109998">
    <property type="entry name" value="Triger factor/SurA peptide-binding domain-like"/>
    <property type="match status" value="1"/>
</dbReference>
<dbReference type="GO" id="GO:0051083">
    <property type="term" value="P:'de novo' cotranslational protein folding"/>
    <property type="evidence" value="ECO:0007669"/>
    <property type="project" value="TreeGrafter"/>
</dbReference>
<dbReference type="KEGG" id="kmn:HW532_20075"/>
<reference evidence="17 18" key="1">
    <citation type="submission" date="2020-06" db="EMBL/GenBank/DDBJ databases">
        <title>Genome sequence of 2 isolates from Red Sea Mangroves.</title>
        <authorList>
            <person name="Sefrji F."/>
            <person name="Michoud G."/>
            <person name="Merlino G."/>
            <person name="Daffonchio D."/>
        </authorList>
    </citation>
    <scope>NUCLEOTIDE SEQUENCE [LARGE SCALE GENOMIC DNA]</scope>
    <source>
        <strain evidence="17 18">R1DC25</strain>
    </source>
</reference>
<dbReference type="InterPro" id="IPR036611">
    <property type="entry name" value="Trigger_fac_ribosome-bd_sf"/>
</dbReference>
<dbReference type="EC" id="5.2.1.8" evidence="3 12"/>
<evidence type="ECO:0000256" key="5">
    <source>
        <dbReference type="ARBA" id="ARBA00022618"/>
    </source>
</evidence>
<dbReference type="InterPro" id="IPR001179">
    <property type="entry name" value="PPIase_FKBP_dom"/>
</dbReference>
<dbReference type="SUPFAM" id="SSF54534">
    <property type="entry name" value="FKBP-like"/>
    <property type="match status" value="1"/>
</dbReference>
<comment type="similarity">
    <text evidence="2 12 14">Belongs to the FKBP-type PPIase family. Tig subfamily.</text>
</comment>
<keyword evidence="6 12" id="KW-0697">Rotamase</keyword>
<dbReference type="Proteomes" id="UP000593594">
    <property type="component" value="Chromosome"/>
</dbReference>
<feature type="compositionally biased region" description="Basic and acidic residues" evidence="15">
    <location>
        <begin position="473"/>
        <end position="497"/>
    </location>
</feature>
<comment type="subcellular location">
    <subcellularLocation>
        <location evidence="12">Cytoplasm</location>
    </subcellularLocation>
    <text evidence="12">About half TF is bound to the ribosome near the polypeptide exit tunnel while the other half is free in the cytoplasm.</text>
</comment>
<dbReference type="InterPro" id="IPR008880">
    <property type="entry name" value="Trigger_fac_C"/>
</dbReference>
<dbReference type="InterPro" id="IPR008881">
    <property type="entry name" value="Trigger_fac_ribosome-bd_bac"/>
</dbReference>
<proteinExistence type="inferred from homology"/>
<evidence type="ECO:0000256" key="10">
    <source>
        <dbReference type="ARBA" id="ARBA00024849"/>
    </source>
</evidence>
<feature type="compositionally biased region" description="Basic residues" evidence="15">
    <location>
        <begin position="501"/>
        <end position="512"/>
    </location>
</feature>
<dbReference type="Pfam" id="PF05698">
    <property type="entry name" value="Trigger_C"/>
    <property type="match status" value="1"/>
</dbReference>
<keyword evidence="5 12" id="KW-0132">Cell division</keyword>
<dbReference type="Gene3D" id="1.10.3120.10">
    <property type="entry name" value="Trigger factor, C-terminal domain"/>
    <property type="match status" value="1"/>
</dbReference>
<feature type="domain" description="PPIase FKBP-type" evidence="16">
    <location>
        <begin position="171"/>
        <end position="253"/>
    </location>
</feature>
<dbReference type="EMBL" id="CP058214">
    <property type="protein sequence ID" value="QPC44793.1"/>
    <property type="molecule type" value="Genomic_DNA"/>
</dbReference>
<dbReference type="Pfam" id="PF05697">
    <property type="entry name" value="Trigger_N"/>
    <property type="match status" value="1"/>
</dbReference>
<comment type="domain">
    <text evidence="12">Consists of 3 domains; the N-terminus binds the ribosome, the middle domain has PPIase activity, while the C-terminus has intrinsic chaperone activity on its own.</text>
</comment>
<dbReference type="Gene3D" id="3.30.70.1050">
    <property type="entry name" value="Trigger factor ribosome-binding domain"/>
    <property type="match status" value="1"/>
</dbReference>